<dbReference type="PANTHER" id="PTHR21610:SF9">
    <property type="entry name" value="VON WILLEBRAND FACTOR A DOMAIN-CONTAINING PROTEIN 8"/>
    <property type="match status" value="1"/>
</dbReference>
<dbReference type="Proteomes" id="UP000676336">
    <property type="component" value="Unassembled WGS sequence"/>
</dbReference>
<reference evidence="2" key="1">
    <citation type="submission" date="2021-02" db="EMBL/GenBank/DDBJ databases">
        <authorList>
            <person name="Nowell W R."/>
        </authorList>
    </citation>
    <scope>NUCLEOTIDE SEQUENCE</scope>
</reference>
<comment type="caution">
    <text evidence="2">The sequence shown here is derived from an EMBL/GenBank/DDBJ whole genome shotgun (WGS) entry which is preliminary data.</text>
</comment>
<dbReference type="InterPro" id="IPR036465">
    <property type="entry name" value="vWFA_dom_sf"/>
</dbReference>
<dbReference type="InterPro" id="IPR002035">
    <property type="entry name" value="VWF_A"/>
</dbReference>
<dbReference type="GO" id="GO:0005737">
    <property type="term" value="C:cytoplasm"/>
    <property type="evidence" value="ECO:0007669"/>
    <property type="project" value="TreeGrafter"/>
</dbReference>
<dbReference type="AlphaFoldDB" id="A0A8S3HUZ6"/>
<feature type="non-terminal residue" evidence="2">
    <location>
        <position position="1"/>
    </location>
</feature>
<feature type="domain" description="VWFA" evidence="1">
    <location>
        <begin position="139"/>
        <end position="324"/>
    </location>
</feature>
<evidence type="ECO:0000259" key="1">
    <source>
        <dbReference type="PROSITE" id="PS50234"/>
    </source>
</evidence>
<sequence length="331" mass="37739">IYFVGLGGIGGPYRLDSGNQVYQVSDDVKAAVPEHIRKAARELGQKVFKERLKEIEMSEYEHEVYEKYLNKISSEIKMLRSIIESLEAKSHDRQWVRHRTTGDWDERKLIEGIIGEKSIYKYRADIPPEPGSPQTKAKRLRLVVDLSASMYRFNGVDNRLERQCECVLMFLESLAGFEHKFAYDIVGHSGDEHSIELVRKNQPPKNNKERLKLLKLMYTHTMFCNSGDNTFAALKSAIDALQAEPDDTVDERFVIVISDANFDRYGLSPQVFGKMLQSNENVQCFAMFIGSLGQQATHLQQNLPSGKGFVCLETTQIPKVLKTIFTSDVLH</sequence>
<accession>A0A8S3HUZ6</accession>
<dbReference type="PROSITE" id="PS50234">
    <property type="entry name" value="VWFA"/>
    <property type="match status" value="1"/>
</dbReference>
<name>A0A8S3HUZ6_9BILA</name>
<gene>
    <name evidence="2" type="ORF">SMN809_LOCUS70248</name>
</gene>
<evidence type="ECO:0000313" key="2">
    <source>
        <dbReference type="EMBL" id="CAF5185212.1"/>
    </source>
</evidence>
<organism evidence="2 3">
    <name type="scientific">Rotaria magnacalcarata</name>
    <dbReference type="NCBI Taxonomy" id="392030"/>
    <lineage>
        <taxon>Eukaryota</taxon>
        <taxon>Metazoa</taxon>
        <taxon>Spiralia</taxon>
        <taxon>Gnathifera</taxon>
        <taxon>Rotifera</taxon>
        <taxon>Eurotatoria</taxon>
        <taxon>Bdelloidea</taxon>
        <taxon>Philodinida</taxon>
        <taxon>Philodinidae</taxon>
        <taxon>Rotaria</taxon>
    </lineage>
</organism>
<dbReference type="SUPFAM" id="SSF53300">
    <property type="entry name" value="vWA-like"/>
    <property type="match status" value="1"/>
</dbReference>
<proteinExistence type="predicted"/>
<dbReference type="EMBL" id="CAJOBI010321078">
    <property type="protein sequence ID" value="CAF5185212.1"/>
    <property type="molecule type" value="Genomic_DNA"/>
</dbReference>
<dbReference type="PANTHER" id="PTHR21610">
    <property type="entry name" value="VON WILLEBRAND FACTOR A DOMAIN-CONTAINING PROTEIN 8"/>
    <property type="match status" value="1"/>
</dbReference>
<dbReference type="InterPro" id="IPR039891">
    <property type="entry name" value="VWA8"/>
</dbReference>
<dbReference type="SMART" id="SM00327">
    <property type="entry name" value="VWA"/>
    <property type="match status" value="1"/>
</dbReference>
<evidence type="ECO:0000313" key="3">
    <source>
        <dbReference type="Proteomes" id="UP000676336"/>
    </source>
</evidence>
<protein>
    <recommendedName>
        <fullName evidence="1">VWFA domain-containing protein</fullName>
    </recommendedName>
</protein>
<dbReference type="Gene3D" id="3.40.50.410">
    <property type="entry name" value="von Willebrand factor, type A domain"/>
    <property type="match status" value="1"/>
</dbReference>